<dbReference type="Proteomes" id="UP000654304">
    <property type="component" value="Unassembled WGS sequence"/>
</dbReference>
<dbReference type="EMBL" id="JACOGD010000001">
    <property type="protein sequence ID" value="MBC3930406.1"/>
    <property type="molecule type" value="Genomic_DNA"/>
</dbReference>
<dbReference type="RefSeq" id="WP_186902283.1">
    <property type="nucleotide sequence ID" value="NZ_JACOGD010000001.1"/>
</dbReference>
<keyword evidence="1" id="KW-1133">Transmembrane helix</keyword>
<proteinExistence type="predicted"/>
<gene>
    <name evidence="2" type="ORF">H8K43_01880</name>
</gene>
<name>A0ABR7A0G0_9BURK</name>
<sequence length="133" mass="14480">MTHIQLTLALLIVLVSGLGQFFINNFVHHAPLPEHIKYFCLFLGGIGTAVVYVTGLLLNSQNIPKTNSSRRLPGLSLALGFFMISVGFCLGAIAYAFAGSYLMVLSNILGLTMTLVMWVVARNFFPAKEDAND</sequence>
<keyword evidence="1" id="KW-0472">Membrane</keyword>
<feature type="transmembrane region" description="Helical" evidence="1">
    <location>
        <begin position="101"/>
        <end position="121"/>
    </location>
</feature>
<keyword evidence="1" id="KW-0812">Transmembrane</keyword>
<accession>A0ABR7A0G0</accession>
<feature type="transmembrane region" description="Helical" evidence="1">
    <location>
        <begin position="35"/>
        <end position="60"/>
    </location>
</feature>
<feature type="transmembrane region" description="Helical" evidence="1">
    <location>
        <begin position="72"/>
        <end position="95"/>
    </location>
</feature>
<evidence type="ECO:0000256" key="1">
    <source>
        <dbReference type="SAM" id="Phobius"/>
    </source>
</evidence>
<evidence type="ECO:0000313" key="3">
    <source>
        <dbReference type="Proteomes" id="UP000654304"/>
    </source>
</evidence>
<reference evidence="2 3" key="1">
    <citation type="submission" date="2020-08" db="EMBL/GenBank/DDBJ databases">
        <title>Novel species isolated from subtropical streams in China.</title>
        <authorList>
            <person name="Lu H."/>
        </authorList>
    </citation>
    <scope>NUCLEOTIDE SEQUENCE [LARGE SCALE GENOMIC DNA]</scope>
    <source>
        <strain evidence="2 3">CY22W</strain>
    </source>
</reference>
<keyword evidence="3" id="KW-1185">Reference proteome</keyword>
<comment type="caution">
    <text evidence="2">The sequence shown here is derived from an EMBL/GenBank/DDBJ whole genome shotgun (WGS) entry which is preliminary data.</text>
</comment>
<protein>
    <submittedName>
        <fullName evidence="2">Uncharacterized protein</fullName>
    </submittedName>
</protein>
<organism evidence="2 3">
    <name type="scientific">Undibacterium curvum</name>
    <dbReference type="NCBI Taxonomy" id="2762294"/>
    <lineage>
        <taxon>Bacteria</taxon>
        <taxon>Pseudomonadati</taxon>
        <taxon>Pseudomonadota</taxon>
        <taxon>Betaproteobacteria</taxon>
        <taxon>Burkholderiales</taxon>
        <taxon>Oxalobacteraceae</taxon>
        <taxon>Undibacterium</taxon>
    </lineage>
</organism>
<evidence type="ECO:0000313" key="2">
    <source>
        <dbReference type="EMBL" id="MBC3930406.1"/>
    </source>
</evidence>